<reference evidence="2 3" key="1">
    <citation type="submission" date="2019-03" db="EMBL/GenBank/DDBJ databases">
        <title>Deep-cultivation of Planctomycetes and their phenomic and genomic characterization uncovers novel biology.</title>
        <authorList>
            <person name="Wiegand S."/>
            <person name="Jogler M."/>
            <person name="Boedeker C."/>
            <person name="Pinto D."/>
            <person name="Vollmers J."/>
            <person name="Rivas-Marin E."/>
            <person name="Kohn T."/>
            <person name="Peeters S.H."/>
            <person name="Heuer A."/>
            <person name="Rast P."/>
            <person name="Oberbeckmann S."/>
            <person name="Bunk B."/>
            <person name="Jeske O."/>
            <person name="Meyerdierks A."/>
            <person name="Storesund J.E."/>
            <person name="Kallscheuer N."/>
            <person name="Luecker S."/>
            <person name="Lage O.M."/>
            <person name="Pohl T."/>
            <person name="Merkel B.J."/>
            <person name="Hornburger P."/>
            <person name="Mueller R.-W."/>
            <person name="Bruemmer F."/>
            <person name="Labrenz M."/>
            <person name="Spormann A.M."/>
            <person name="Op den Camp H."/>
            <person name="Overmann J."/>
            <person name="Amann R."/>
            <person name="Jetten M.S.M."/>
            <person name="Mascher T."/>
            <person name="Medema M.H."/>
            <person name="Devos D.P."/>
            <person name="Kaster A.-K."/>
            <person name="Ovreas L."/>
            <person name="Rohde M."/>
            <person name="Galperin M.Y."/>
            <person name="Jogler C."/>
        </authorList>
    </citation>
    <scope>NUCLEOTIDE SEQUENCE [LARGE SCALE GENOMIC DNA]</scope>
    <source>
        <strain evidence="2 3">Enr13</strain>
    </source>
</reference>
<keyword evidence="3" id="KW-1185">Reference proteome</keyword>
<organism evidence="2 3">
    <name type="scientific">Stieleria neptunia</name>
    <dbReference type="NCBI Taxonomy" id="2527979"/>
    <lineage>
        <taxon>Bacteria</taxon>
        <taxon>Pseudomonadati</taxon>
        <taxon>Planctomycetota</taxon>
        <taxon>Planctomycetia</taxon>
        <taxon>Pirellulales</taxon>
        <taxon>Pirellulaceae</taxon>
        <taxon>Stieleria</taxon>
    </lineage>
</organism>
<dbReference type="AlphaFoldDB" id="A0A518HQY3"/>
<protein>
    <recommendedName>
        <fullName evidence="4">Transmembrane protein</fullName>
    </recommendedName>
</protein>
<dbReference type="Proteomes" id="UP000319004">
    <property type="component" value="Chromosome"/>
</dbReference>
<keyword evidence="1" id="KW-0472">Membrane</keyword>
<keyword evidence="1" id="KW-1133">Transmembrane helix</keyword>
<feature type="transmembrane region" description="Helical" evidence="1">
    <location>
        <begin position="560"/>
        <end position="580"/>
    </location>
</feature>
<accession>A0A518HQY3</accession>
<evidence type="ECO:0000256" key="1">
    <source>
        <dbReference type="SAM" id="Phobius"/>
    </source>
</evidence>
<evidence type="ECO:0000313" key="2">
    <source>
        <dbReference type="EMBL" id="QDV43262.1"/>
    </source>
</evidence>
<proteinExistence type="predicted"/>
<sequence length="632" mass="68400">MIAAIGVAWLHPVWPGVQVGMVVAFAGLGLWRPWWFFAVFSAALVMADAYPWTGQLVVREYDSILLGNLAGCLAACAVEREVQLVGPNIRGNRLAAFAWMLLGVSVLLAFVRGWISLPAAPWDDQLSVYFTRWNAVRQAKGFVWAIVFGVVCRCLTTSSVVSDGVSRSPDDSSSPPPPIFDYFAVGATIALVYVCLGVVWERMVYVGLFDFSEVHRASGPIWTMHIGGQHIDALLVIAFPLAWYTLVGNTASKFQVADSSTKSTRGIDRVLRLGFTVGFFLVVVYATFATMSRATIVIVGAEALWMAGVQWHGKRRGSEGGNRGRSYSTVMSVGLLVCLAGLATYQIPNAIRSRFENTAQDSRTRLAHWTRIAKHVVSDPRRLLFGSGFGTTPTFLAMDDGRTIPPASLQQQNGQLSLRLSGGWPMYVETMIPAGNEVAVDGNLVRERQDEGEPTRLAVIRSVKSMFQSYEKASKTFDVTAESAEMNIRVPDPREIVPPKEAAPTLANLRLQTLAFYNPGPQSVVVNDLTIAIGGGDKHVPTLFFTCDDHLAWRTKNALLQLWHCQGMLGAAAVVLLAFACWPGRDMPGRGAVGTTLGCILIGIVAIGSVGSLFDAAWITAVAVGCIGASGR</sequence>
<feature type="transmembrane region" description="Helical" evidence="1">
    <location>
        <begin position="270"/>
        <end position="288"/>
    </location>
</feature>
<feature type="transmembrane region" description="Helical" evidence="1">
    <location>
        <begin position="142"/>
        <end position="162"/>
    </location>
</feature>
<evidence type="ECO:0000313" key="3">
    <source>
        <dbReference type="Proteomes" id="UP000319004"/>
    </source>
</evidence>
<dbReference type="KEGG" id="snep:Enr13x_31170"/>
<feature type="transmembrane region" description="Helical" evidence="1">
    <location>
        <begin position="325"/>
        <end position="345"/>
    </location>
</feature>
<name>A0A518HQY3_9BACT</name>
<feature type="transmembrane region" description="Helical" evidence="1">
    <location>
        <begin position="592"/>
        <end position="614"/>
    </location>
</feature>
<feature type="transmembrane region" description="Helical" evidence="1">
    <location>
        <begin position="182"/>
        <end position="200"/>
    </location>
</feature>
<evidence type="ECO:0008006" key="4">
    <source>
        <dbReference type="Google" id="ProtNLM"/>
    </source>
</evidence>
<keyword evidence="1" id="KW-0812">Transmembrane</keyword>
<feature type="transmembrane region" description="Helical" evidence="1">
    <location>
        <begin position="94"/>
        <end position="115"/>
    </location>
</feature>
<gene>
    <name evidence="2" type="ORF">Enr13x_31170</name>
</gene>
<dbReference type="EMBL" id="CP037423">
    <property type="protein sequence ID" value="QDV43262.1"/>
    <property type="molecule type" value="Genomic_DNA"/>
</dbReference>